<comment type="caution">
    <text evidence="1">The sequence shown here is derived from an EMBL/GenBank/DDBJ whole genome shotgun (WGS) entry which is preliminary data.</text>
</comment>
<dbReference type="Proteomes" id="UP000641514">
    <property type="component" value="Unassembled WGS sequence"/>
</dbReference>
<organism evidence="1 2">
    <name type="scientific">Hoyosella rhizosphaerae</name>
    <dbReference type="NCBI Taxonomy" id="1755582"/>
    <lineage>
        <taxon>Bacteria</taxon>
        <taxon>Bacillati</taxon>
        <taxon>Actinomycetota</taxon>
        <taxon>Actinomycetes</taxon>
        <taxon>Mycobacteriales</taxon>
        <taxon>Hoyosellaceae</taxon>
        <taxon>Hoyosella</taxon>
    </lineage>
</organism>
<dbReference type="RefSeq" id="WP_188672046.1">
    <property type="nucleotide sequence ID" value="NZ_BMJH01000001.1"/>
</dbReference>
<proteinExistence type="predicted"/>
<dbReference type="EMBL" id="BMJH01000001">
    <property type="protein sequence ID" value="GGC63241.1"/>
    <property type="molecule type" value="Genomic_DNA"/>
</dbReference>
<name>A0A916U9Q8_9ACTN</name>
<evidence type="ECO:0000313" key="1">
    <source>
        <dbReference type="EMBL" id="GGC63241.1"/>
    </source>
</evidence>
<reference evidence="1" key="1">
    <citation type="journal article" date="2014" name="Int. J. Syst. Evol. Microbiol.">
        <title>Complete genome sequence of Corynebacterium casei LMG S-19264T (=DSM 44701T), isolated from a smear-ripened cheese.</title>
        <authorList>
            <consortium name="US DOE Joint Genome Institute (JGI-PGF)"/>
            <person name="Walter F."/>
            <person name="Albersmeier A."/>
            <person name="Kalinowski J."/>
            <person name="Ruckert C."/>
        </authorList>
    </citation>
    <scope>NUCLEOTIDE SEQUENCE</scope>
    <source>
        <strain evidence="1">CGMCC 1.15478</strain>
    </source>
</reference>
<accession>A0A916U9Q8</accession>
<evidence type="ECO:0000313" key="2">
    <source>
        <dbReference type="Proteomes" id="UP000641514"/>
    </source>
</evidence>
<dbReference type="AlphaFoldDB" id="A0A916U9Q8"/>
<sequence>MRGIGGLLTLIVIIWLIVGAIAAGQRGYYSNTDPDCAGIGTLALTVVAGPLNYMGVNPAIEGCDIRQPSP</sequence>
<reference evidence="1" key="2">
    <citation type="submission" date="2020-09" db="EMBL/GenBank/DDBJ databases">
        <authorList>
            <person name="Sun Q."/>
            <person name="Zhou Y."/>
        </authorList>
    </citation>
    <scope>NUCLEOTIDE SEQUENCE</scope>
    <source>
        <strain evidence="1">CGMCC 1.15478</strain>
    </source>
</reference>
<keyword evidence="2" id="KW-1185">Reference proteome</keyword>
<protein>
    <submittedName>
        <fullName evidence="1">Uncharacterized protein</fullName>
    </submittedName>
</protein>
<gene>
    <name evidence="1" type="ORF">GCM10011410_14590</name>
</gene>